<evidence type="ECO:0000313" key="2">
    <source>
        <dbReference type="Proteomes" id="UP000676951"/>
    </source>
</evidence>
<dbReference type="EMBL" id="CP076136">
    <property type="protein sequence ID" value="QWG21459.1"/>
    <property type="molecule type" value="Genomic_DNA"/>
</dbReference>
<dbReference type="Proteomes" id="UP000676951">
    <property type="component" value="Chromosome"/>
</dbReference>
<sequence length="225" mass="24775">MTIRPGLISSIKAALSGALSPNLTAGSKGDDLYEAYIWSVVIDAARNKGATILFKDVQGNTATSIFNFRTSPGEIWWSTKNYCHAEIQFPKCPLLEAHVGIYVAGRSKVRHECDVAVLFKSEADVCRSRRALPRASKVILTVEAKYYVSSKLGLSLGRAFLGLCNEIQKVNRFFIAISPSKSIAKLLSKHLIGFDLEFTPTNPHSVDVMRGLFEKVFASFIAQET</sequence>
<keyword evidence="2" id="KW-1185">Reference proteome</keyword>
<proteinExistence type="predicted"/>
<protein>
    <submittedName>
        <fullName evidence="1">Uncharacterized protein</fullName>
    </submittedName>
</protein>
<dbReference type="RefSeq" id="WP_215602182.1">
    <property type="nucleotide sequence ID" value="NZ_CP076136.1"/>
</dbReference>
<organism evidence="1 2">
    <name type="scientific">Bradyrhizobium sediminis</name>
    <dbReference type="NCBI Taxonomy" id="2840469"/>
    <lineage>
        <taxon>Bacteria</taxon>
        <taxon>Pseudomonadati</taxon>
        <taxon>Pseudomonadota</taxon>
        <taxon>Alphaproteobacteria</taxon>
        <taxon>Hyphomicrobiales</taxon>
        <taxon>Nitrobacteraceae</taxon>
        <taxon>Bradyrhizobium</taxon>
    </lineage>
</organism>
<gene>
    <name evidence="1" type="ORF">KMZ93_15710</name>
</gene>
<accession>A0A975NVQ1</accession>
<name>A0A975NVQ1_9BRAD</name>
<dbReference type="AlphaFoldDB" id="A0A975NVQ1"/>
<reference evidence="1 2" key="1">
    <citation type="submission" date="2021-06" db="EMBL/GenBank/DDBJ databases">
        <title>Bradyrhizobium sp. S2-11-4 Genome sequencing.</title>
        <authorList>
            <person name="Jin L."/>
        </authorList>
    </citation>
    <scope>NUCLEOTIDE SEQUENCE [LARGE SCALE GENOMIC DNA]</scope>
    <source>
        <strain evidence="1 2">S2-11-4</strain>
    </source>
</reference>
<evidence type="ECO:0000313" key="1">
    <source>
        <dbReference type="EMBL" id="QWG21459.1"/>
    </source>
</evidence>